<dbReference type="STRING" id="391616.OA238_c18660"/>
<keyword evidence="5" id="KW-0012">Acyltransferase</keyword>
<dbReference type="PANTHER" id="PTHR37323">
    <property type="entry name" value="GCN5-RELATED N-ACETYLTRANSFERASE"/>
    <property type="match status" value="1"/>
</dbReference>
<keyword evidence="2" id="KW-0444">Lipid biosynthesis</keyword>
<evidence type="ECO:0000256" key="1">
    <source>
        <dbReference type="ARBA" id="ARBA00005189"/>
    </source>
</evidence>
<dbReference type="GO" id="GO:0006629">
    <property type="term" value="P:lipid metabolic process"/>
    <property type="evidence" value="ECO:0007669"/>
    <property type="project" value="UniProtKB-KW"/>
</dbReference>
<dbReference type="PANTHER" id="PTHR37323:SF1">
    <property type="entry name" value="L-ORNITHINE N(ALPHA)-ACYLTRANSFERASE"/>
    <property type="match status" value="1"/>
</dbReference>
<dbReference type="GO" id="GO:0043810">
    <property type="term" value="F:ornithine-acyl [acyl carrier protein] N-acyltransferase activity"/>
    <property type="evidence" value="ECO:0007669"/>
    <property type="project" value="UniProtKB-EC"/>
</dbReference>
<evidence type="ECO:0000256" key="2">
    <source>
        <dbReference type="ARBA" id="ARBA00022516"/>
    </source>
</evidence>
<evidence type="ECO:0000256" key="9">
    <source>
        <dbReference type="ARBA" id="ARBA00045724"/>
    </source>
</evidence>
<protein>
    <recommendedName>
        <fullName evidence="8">L-ornithine N(alpha)-acyltransferase</fullName>
        <ecNumber evidence="7">2.3.2.30</ecNumber>
    </recommendedName>
</protein>
<evidence type="ECO:0000256" key="6">
    <source>
        <dbReference type="ARBA" id="ARBA00038095"/>
    </source>
</evidence>
<dbReference type="eggNOG" id="COG3176">
    <property type="taxonomic scope" value="Bacteria"/>
</dbReference>
<comment type="function">
    <text evidence="9">Catalyzes the first step in the biosynthesis of ornithine lipids, which are phosphorus-free membrane lipids. Catalyzes the 3-hydroxyacyl-acyl carrier protein-dependent acylation of ornithine to form lyso-ornithine lipid (LOL).</text>
</comment>
<evidence type="ECO:0000313" key="11">
    <source>
        <dbReference type="EMBL" id="AGI71973.1"/>
    </source>
</evidence>
<comment type="catalytic activity">
    <reaction evidence="10">
        <text>a (3R)-hydroxyacyl-[ACP] + L-ornithine = a lyso-ornithine lipid + holo-[ACP] + H(+)</text>
        <dbReference type="Rhea" id="RHEA:20633"/>
        <dbReference type="Rhea" id="RHEA-COMP:9685"/>
        <dbReference type="Rhea" id="RHEA-COMP:9945"/>
        <dbReference type="ChEBI" id="CHEBI:15378"/>
        <dbReference type="ChEBI" id="CHEBI:46911"/>
        <dbReference type="ChEBI" id="CHEBI:64479"/>
        <dbReference type="ChEBI" id="CHEBI:78827"/>
        <dbReference type="ChEBI" id="CHEBI:138482"/>
        <dbReference type="EC" id="2.3.2.30"/>
    </reaction>
    <physiologicalReaction direction="left-to-right" evidence="10">
        <dbReference type="Rhea" id="RHEA:20634"/>
    </physiologicalReaction>
</comment>
<evidence type="ECO:0000256" key="3">
    <source>
        <dbReference type="ARBA" id="ARBA00022679"/>
    </source>
</evidence>
<dbReference type="KEGG" id="oar:OA238_c18660"/>
<accession>M9RJP3</accession>
<reference evidence="11 12" key="1">
    <citation type="journal article" date="2013" name="PLoS ONE">
        <title>Poles Apart: Arctic and Antarctic Octadecabacter strains Share High Genome Plasticity and a New Type of Xanthorhodopsin.</title>
        <authorList>
            <person name="Vollmers J."/>
            <person name="Voget S."/>
            <person name="Dietrich S."/>
            <person name="Gollnow K."/>
            <person name="Smits M."/>
            <person name="Meyer K."/>
            <person name="Brinkhoff T."/>
            <person name="Simon M."/>
            <person name="Daniel R."/>
        </authorList>
    </citation>
    <scope>NUCLEOTIDE SEQUENCE [LARGE SCALE GENOMIC DNA]</scope>
    <source>
        <strain evidence="11 12">238</strain>
    </source>
</reference>
<evidence type="ECO:0000256" key="5">
    <source>
        <dbReference type="ARBA" id="ARBA00023315"/>
    </source>
</evidence>
<dbReference type="AlphaFoldDB" id="M9RJP3"/>
<dbReference type="SUPFAM" id="SSF55729">
    <property type="entry name" value="Acyl-CoA N-acyltransferases (Nat)"/>
    <property type="match status" value="1"/>
</dbReference>
<proteinExistence type="inferred from homology"/>
<dbReference type="RefSeq" id="WP_015495106.1">
    <property type="nucleotide sequence ID" value="NC_020908.1"/>
</dbReference>
<evidence type="ECO:0000256" key="10">
    <source>
        <dbReference type="ARBA" id="ARBA00047785"/>
    </source>
</evidence>
<dbReference type="InterPro" id="IPR052351">
    <property type="entry name" value="Ornithine_N-alpha-AT"/>
</dbReference>
<keyword evidence="3" id="KW-0808">Transferase</keyword>
<comment type="pathway">
    <text evidence="1">Lipid metabolism.</text>
</comment>
<dbReference type="Proteomes" id="UP000004688">
    <property type="component" value="Chromosome"/>
</dbReference>
<comment type="similarity">
    <text evidence="6">Belongs to the acetyltransferase family. OlsB subfamily.</text>
</comment>
<gene>
    <name evidence="11" type="ORF">OA238_c18660</name>
</gene>
<dbReference type="Gene3D" id="3.40.630.30">
    <property type="match status" value="1"/>
</dbReference>
<evidence type="ECO:0000256" key="7">
    <source>
        <dbReference type="ARBA" id="ARBA00039058"/>
    </source>
</evidence>
<dbReference type="EMBL" id="CP003742">
    <property type="protein sequence ID" value="AGI71973.1"/>
    <property type="molecule type" value="Genomic_DNA"/>
</dbReference>
<evidence type="ECO:0000313" key="12">
    <source>
        <dbReference type="Proteomes" id="UP000004688"/>
    </source>
</evidence>
<keyword evidence="12" id="KW-1185">Reference proteome</keyword>
<dbReference type="Pfam" id="PF13444">
    <property type="entry name" value="Acetyltransf_5"/>
    <property type="match status" value="1"/>
</dbReference>
<dbReference type="EC" id="2.3.2.30" evidence="7"/>
<keyword evidence="4" id="KW-0443">Lipid metabolism</keyword>
<organism evidence="11 12">
    <name type="scientific">Octadecabacter arcticus 238</name>
    <dbReference type="NCBI Taxonomy" id="391616"/>
    <lineage>
        <taxon>Bacteria</taxon>
        <taxon>Pseudomonadati</taxon>
        <taxon>Pseudomonadota</taxon>
        <taxon>Alphaproteobacteria</taxon>
        <taxon>Rhodobacterales</taxon>
        <taxon>Roseobacteraceae</taxon>
        <taxon>Octadecabacter</taxon>
    </lineage>
</organism>
<name>M9RJP3_9RHOB</name>
<dbReference type="InterPro" id="IPR016181">
    <property type="entry name" value="Acyl_CoA_acyltransferase"/>
</dbReference>
<evidence type="ECO:0000256" key="4">
    <source>
        <dbReference type="ARBA" id="ARBA00023098"/>
    </source>
</evidence>
<dbReference type="HOGENOM" id="CLU_058962_1_1_5"/>
<evidence type="ECO:0000256" key="8">
    <source>
        <dbReference type="ARBA" id="ARBA00039866"/>
    </source>
</evidence>
<sequence length="265" mass="29389">MTMIQTKYQETVNYPPEFAVRLAQTAADVRQAQALRYSVFVEELGADGQLIDHDARLEMDCFDAHSEQLLLLDMARRDGDRVVGVYRLMDGGGATSAGQFYSQCEFDLTPLIGSERALLELGRSCLHADYRGGTGMMHLWQGLAKIVRDRQIEILFGVASFHGTDLEAMAPSLSFLHREHLAPSDICVRSNTHEAMDRGAVLDRVAAIKPVPALIKAYLRLGGFVGDGAFVDHAFNTTDVCVVLDLARMNPRQAALYRKRDDLDV</sequence>